<dbReference type="InterPro" id="IPR037401">
    <property type="entry name" value="SnoaL-like"/>
</dbReference>
<feature type="domain" description="SnoaL-like" evidence="1">
    <location>
        <begin position="9"/>
        <end position="132"/>
    </location>
</feature>
<dbReference type="CDD" id="cd00531">
    <property type="entry name" value="NTF2_like"/>
    <property type="match status" value="1"/>
</dbReference>
<proteinExistence type="predicted"/>
<evidence type="ECO:0000313" key="3">
    <source>
        <dbReference type="Proteomes" id="UP001500967"/>
    </source>
</evidence>
<gene>
    <name evidence="2" type="ORF">GCM10009539_18520</name>
</gene>
<organism evidence="2 3">
    <name type="scientific">Cryptosporangium japonicum</name>
    <dbReference type="NCBI Taxonomy" id="80872"/>
    <lineage>
        <taxon>Bacteria</taxon>
        <taxon>Bacillati</taxon>
        <taxon>Actinomycetota</taxon>
        <taxon>Actinomycetes</taxon>
        <taxon>Cryptosporangiales</taxon>
        <taxon>Cryptosporangiaceae</taxon>
        <taxon>Cryptosporangium</taxon>
    </lineage>
</organism>
<evidence type="ECO:0000259" key="1">
    <source>
        <dbReference type="Pfam" id="PF13577"/>
    </source>
</evidence>
<reference evidence="2 3" key="1">
    <citation type="journal article" date="2019" name="Int. J. Syst. Evol. Microbiol.">
        <title>The Global Catalogue of Microorganisms (GCM) 10K type strain sequencing project: providing services to taxonomists for standard genome sequencing and annotation.</title>
        <authorList>
            <consortium name="The Broad Institute Genomics Platform"/>
            <consortium name="The Broad Institute Genome Sequencing Center for Infectious Disease"/>
            <person name="Wu L."/>
            <person name="Ma J."/>
        </authorList>
    </citation>
    <scope>NUCLEOTIDE SEQUENCE [LARGE SCALE GENOMIC DNA]</scope>
    <source>
        <strain evidence="2 3">JCM 10425</strain>
    </source>
</reference>
<comment type="caution">
    <text evidence="2">The sequence shown here is derived from an EMBL/GenBank/DDBJ whole genome shotgun (WGS) entry which is preliminary data.</text>
</comment>
<dbReference type="RefSeq" id="WP_344648325.1">
    <property type="nucleotide sequence ID" value="NZ_BAAAGX010000007.1"/>
</dbReference>
<keyword evidence="3" id="KW-1185">Reference proteome</keyword>
<dbReference type="EMBL" id="BAAAGX010000007">
    <property type="protein sequence ID" value="GAA0233495.1"/>
    <property type="molecule type" value="Genomic_DNA"/>
</dbReference>
<dbReference type="InterPro" id="IPR032710">
    <property type="entry name" value="NTF2-like_dom_sf"/>
</dbReference>
<dbReference type="SUPFAM" id="SSF54427">
    <property type="entry name" value="NTF2-like"/>
    <property type="match status" value="1"/>
</dbReference>
<dbReference type="Proteomes" id="UP001500967">
    <property type="component" value="Unassembled WGS sequence"/>
</dbReference>
<dbReference type="Gene3D" id="3.10.450.50">
    <property type="match status" value="1"/>
</dbReference>
<sequence length="176" mass="19462">MDPTALDTLVAKQDIHDLLVRYLRAIDRGDVATLAACYLPGATEDHGGLFAGPASDYVASVERTITHPKAVSTHALTNVLVDVDGDTARAESYVLAFARVRRPDGRIGDTLTSARMIDDLERVDGRWGIRHRALRWDWNHDMEPSEGWVFGLLGDVEALSRSEKYPTDVLYQGSRA</sequence>
<accession>A0ABN0TYL5</accession>
<name>A0ABN0TYL5_9ACTN</name>
<protein>
    <recommendedName>
        <fullName evidence="1">SnoaL-like domain-containing protein</fullName>
    </recommendedName>
</protein>
<dbReference type="Pfam" id="PF13577">
    <property type="entry name" value="SnoaL_4"/>
    <property type="match status" value="1"/>
</dbReference>
<evidence type="ECO:0000313" key="2">
    <source>
        <dbReference type="EMBL" id="GAA0233495.1"/>
    </source>
</evidence>